<protein>
    <submittedName>
        <fullName evidence="7">Uncharacterized protein</fullName>
    </submittedName>
</protein>
<keyword evidence="4 5" id="KW-0472">Membrane</keyword>
<dbReference type="Proteomes" id="UP001230188">
    <property type="component" value="Unassembled WGS sequence"/>
</dbReference>
<dbReference type="InterPro" id="IPR004299">
    <property type="entry name" value="MBOAT_fam"/>
</dbReference>
<dbReference type="PANTHER" id="PTHR13285">
    <property type="entry name" value="ACYLTRANSFERASE"/>
    <property type="match status" value="1"/>
</dbReference>
<proteinExistence type="predicted"/>
<feature type="transmembrane region" description="Helical" evidence="5">
    <location>
        <begin position="386"/>
        <end position="407"/>
    </location>
</feature>
<evidence type="ECO:0000256" key="4">
    <source>
        <dbReference type="ARBA" id="ARBA00023136"/>
    </source>
</evidence>
<evidence type="ECO:0000256" key="2">
    <source>
        <dbReference type="ARBA" id="ARBA00022692"/>
    </source>
</evidence>
<feature type="transmembrane region" description="Helical" evidence="5">
    <location>
        <begin position="353"/>
        <end position="374"/>
    </location>
</feature>
<feature type="transmembrane region" description="Helical" evidence="5">
    <location>
        <begin position="428"/>
        <end position="452"/>
    </location>
</feature>
<organism evidence="7 8">
    <name type="scientific">Chrysophaeum taylorii</name>
    <dbReference type="NCBI Taxonomy" id="2483200"/>
    <lineage>
        <taxon>Eukaryota</taxon>
        <taxon>Sar</taxon>
        <taxon>Stramenopiles</taxon>
        <taxon>Ochrophyta</taxon>
        <taxon>Pelagophyceae</taxon>
        <taxon>Pelagomonadales</taxon>
        <taxon>Pelagomonadaceae</taxon>
        <taxon>Chrysophaeum</taxon>
    </lineage>
</organism>
<evidence type="ECO:0000256" key="6">
    <source>
        <dbReference type="SAM" id="SignalP"/>
    </source>
</evidence>
<keyword evidence="8" id="KW-1185">Reference proteome</keyword>
<gene>
    <name evidence="7" type="ORF">CTAYLR_002182</name>
</gene>
<evidence type="ECO:0000313" key="7">
    <source>
        <dbReference type="EMBL" id="KAJ8613506.1"/>
    </source>
</evidence>
<dbReference type="Pfam" id="PF03062">
    <property type="entry name" value="MBOAT"/>
    <property type="match status" value="1"/>
</dbReference>
<feature type="transmembrane region" description="Helical" evidence="5">
    <location>
        <begin position="285"/>
        <end position="305"/>
    </location>
</feature>
<keyword evidence="3 5" id="KW-1133">Transmembrane helix</keyword>
<dbReference type="EMBL" id="JAQMWT010000028">
    <property type="protein sequence ID" value="KAJ8613506.1"/>
    <property type="molecule type" value="Genomic_DNA"/>
</dbReference>
<comment type="subcellular location">
    <subcellularLocation>
        <location evidence="1">Membrane</location>
        <topology evidence="1">Multi-pass membrane protein</topology>
    </subcellularLocation>
</comment>
<feature type="transmembrane region" description="Helical" evidence="5">
    <location>
        <begin position="247"/>
        <end position="265"/>
    </location>
</feature>
<feature type="transmembrane region" description="Helical" evidence="5">
    <location>
        <begin position="93"/>
        <end position="112"/>
    </location>
</feature>
<name>A0AAD7UP04_9STRA</name>
<reference evidence="7" key="1">
    <citation type="submission" date="2023-01" db="EMBL/GenBank/DDBJ databases">
        <title>Metagenome sequencing of chrysophaentin producing Chrysophaeum taylorii.</title>
        <authorList>
            <person name="Davison J."/>
            <person name="Bewley C."/>
        </authorList>
    </citation>
    <scope>NUCLEOTIDE SEQUENCE</scope>
    <source>
        <strain evidence="7">NIES-1699</strain>
    </source>
</reference>
<dbReference type="InterPro" id="IPR051085">
    <property type="entry name" value="MB_O-acyltransferase"/>
</dbReference>
<accession>A0AAD7UP04</accession>
<evidence type="ECO:0000256" key="3">
    <source>
        <dbReference type="ARBA" id="ARBA00022989"/>
    </source>
</evidence>
<keyword evidence="6" id="KW-0732">Signal</keyword>
<feature type="transmembrane region" description="Helical" evidence="5">
    <location>
        <begin position="124"/>
        <end position="147"/>
    </location>
</feature>
<sequence>MREGVACLAYFWLSLVCLEERLWSIVWRRPRAALREITGSAEWVAYHVVGVATLGVFVPEGGARLRRACLRHPGCRFRGGIDLSDRQWRDYRAAAPLLVGGCLVAAALGRIADRRVSARRCAAVLILVVAHGANGLYLVALVAAFRACAGRPRAIWALAVAALVAKEPVVRDRVPPLGSGGIYPWYASLPLLVLRLVSSSLDAGPETRAVDVVAHAFYASAPLYVTGPTIMWGDFRNATHADCRPRVLSYALRTILAAIFLELGTRRYPCFAVAATPGLLARLDPLAAAAFVLISINLLWLKFTVMWRVATCLARADGISPPENMRRFVCDNFTISGFWRGWHASFNEWLVRYLYLPLGGAARPAATVAAFAFVVLWHDLSEPRLLAWGTLNALFLLSERALGLASAARRAASTDAPFDRARVASLGAVYVTALLVANVVGYSVGLAGLAAVARALRPIRLHHALPPLAAAFAVFFAATQLAIKVRRLELLDRRPSSDDSSS</sequence>
<dbReference type="GO" id="GO:0005783">
    <property type="term" value="C:endoplasmic reticulum"/>
    <property type="evidence" value="ECO:0007669"/>
    <property type="project" value="TreeGrafter"/>
</dbReference>
<comment type="caution">
    <text evidence="7">The sequence shown here is derived from an EMBL/GenBank/DDBJ whole genome shotgun (WGS) entry which is preliminary data.</text>
</comment>
<dbReference type="GO" id="GO:0016020">
    <property type="term" value="C:membrane"/>
    <property type="evidence" value="ECO:0007669"/>
    <property type="project" value="UniProtKB-SubCell"/>
</dbReference>
<evidence type="ECO:0000256" key="1">
    <source>
        <dbReference type="ARBA" id="ARBA00004141"/>
    </source>
</evidence>
<feature type="transmembrane region" description="Helical" evidence="5">
    <location>
        <begin position="464"/>
        <end position="483"/>
    </location>
</feature>
<evidence type="ECO:0000313" key="8">
    <source>
        <dbReference type="Proteomes" id="UP001230188"/>
    </source>
</evidence>
<dbReference type="PANTHER" id="PTHR13285:SF18">
    <property type="entry name" value="PROTEIN-CYSTEINE N-PALMITOYLTRANSFERASE RASP"/>
    <property type="match status" value="1"/>
</dbReference>
<dbReference type="AlphaFoldDB" id="A0AAD7UP04"/>
<evidence type="ECO:0000256" key="5">
    <source>
        <dbReference type="SAM" id="Phobius"/>
    </source>
</evidence>
<dbReference type="GO" id="GO:0016746">
    <property type="term" value="F:acyltransferase activity"/>
    <property type="evidence" value="ECO:0007669"/>
    <property type="project" value="TreeGrafter"/>
</dbReference>
<feature type="chain" id="PRO_5042151856" evidence="6">
    <location>
        <begin position="25"/>
        <end position="502"/>
    </location>
</feature>
<feature type="signal peptide" evidence="6">
    <location>
        <begin position="1"/>
        <end position="24"/>
    </location>
</feature>
<keyword evidence="2 5" id="KW-0812">Transmembrane</keyword>